<evidence type="ECO:0000313" key="3">
    <source>
        <dbReference type="Proteomes" id="UP001066276"/>
    </source>
</evidence>
<evidence type="ECO:0000256" key="1">
    <source>
        <dbReference type="SAM" id="MobiDB-lite"/>
    </source>
</evidence>
<reference evidence="2" key="1">
    <citation type="journal article" date="2022" name="bioRxiv">
        <title>Sequencing and chromosome-scale assembly of the giantPleurodeles waltlgenome.</title>
        <authorList>
            <person name="Brown T."/>
            <person name="Elewa A."/>
            <person name="Iarovenko S."/>
            <person name="Subramanian E."/>
            <person name="Araus A.J."/>
            <person name="Petzold A."/>
            <person name="Susuki M."/>
            <person name="Suzuki K.-i.T."/>
            <person name="Hayashi T."/>
            <person name="Toyoda A."/>
            <person name="Oliveira C."/>
            <person name="Osipova E."/>
            <person name="Leigh N.D."/>
            <person name="Simon A."/>
            <person name="Yun M.H."/>
        </authorList>
    </citation>
    <scope>NUCLEOTIDE SEQUENCE</scope>
    <source>
        <strain evidence="2">20211129_DDA</strain>
        <tissue evidence="2">Liver</tissue>
    </source>
</reference>
<dbReference type="EMBL" id="JANPWB010000008">
    <property type="protein sequence ID" value="KAJ1161199.1"/>
    <property type="molecule type" value="Genomic_DNA"/>
</dbReference>
<sequence>MFRDARKPEDAFTSMSRCVLSGLRQRPFDNIRERCLEVSMFRDAREPEDDFTSESRGGLSGHQQCPFDNIRERCLEGMSIVQDR</sequence>
<feature type="region of interest" description="Disordered" evidence="1">
    <location>
        <begin position="46"/>
        <end position="65"/>
    </location>
</feature>
<proteinExistence type="predicted"/>
<dbReference type="AlphaFoldDB" id="A0AAV7S9M2"/>
<gene>
    <name evidence="2" type="ORF">NDU88_001686</name>
</gene>
<protein>
    <submittedName>
        <fullName evidence="2">Uncharacterized protein</fullName>
    </submittedName>
</protein>
<evidence type="ECO:0000313" key="2">
    <source>
        <dbReference type="EMBL" id="KAJ1161199.1"/>
    </source>
</evidence>
<accession>A0AAV7S9M2</accession>
<comment type="caution">
    <text evidence="2">The sequence shown here is derived from an EMBL/GenBank/DDBJ whole genome shotgun (WGS) entry which is preliminary data.</text>
</comment>
<keyword evidence="3" id="KW-1185">Reference proteome</keyword>
<name>A0AAV7S9M2_PLEWA</name>
<dbReference type="Proteomes" id="UP001066276">
    <property type="component" value="Chromosome 4_2"/>
</dbReference>
<organism evidence="2 3">
    <name type="scientific">Pleurodeles waltl</name>
    <name type="common">Iberian ribbed newt</name>
    <dbReference type="NCBI Taxonomy" id="8319"/>
    <lineage>
        <taxon>Eukaryota</taxon>
        <taxon>Metazoa</taxon>
        <taxon>Chordata</taxon>
        <taxon>Craniata</taxon>
        <taxon>Vertebrata</taxon>
        <taxon>Euteleostomi</taxon>
        <taxon>Amphibia</taxon>
        <taxon>Batrachia</taxon>
        <taxon>Caudata</taxon>
        <taxon>Salamandroidea</taxon>
        <taxon>Salamandridae</taxon>
        <taxon>Pleurodelinae</taxon>
        <taxon>Pleurodeles</taxon>
    </lineage>
</organism>